<dbReference type="HOGENOM" id="CLU_007214_0_0_1"/>
<name>C7ZJ57_FUSV7</name>
<dbReference type="VEuPathDB" id="FungiDB:NECHADRAFT_49645"/>
<dbReference type="eggNOG" id="KOG1802">
    <property type="taxonomic scope" value="Eukaryota"/>
</dbReference>
<evidence type="ECO:0000313" key="2">
    <source>
        <dbReference type="Proteomes" id="UP000005206"/>
    </source>
</evidence>
<dbReference type="Proteomes" id="UP000005206">
    <property type="component" value="Chromosome 10"/>
</dbReference>
<dbReference type="InterPro" id="IPR027417">
    <property type="entry name" value="P-loop_NTPase"/>
</dbReference>
<dbReference type="Gene3D" id="3.40.50.300">
    <property type="entry name" value="P-loop containing nucleotide triphosphate hydrolases"/>
    <property type="match status" value="1"/>
</dbReference>
<protein>
    <recommendedName>
        <fullName evidence="3">DNA2/NAM7 helicase helicase domain-containing protein</fullName>
    </recommendedName>
</protein>
<reference evidence="1 2" key="1">
    <citation type="journal article" date="2009" name="PLoS Genet.">
        <title>The genome of Nectria haematococca: contribution of supernumerary chromosomes to gene expansion.</title>
        <authorList>
            <person name="Coleman J.J."/>
            <person name="Rounsley S.D."/>
            <person name="Rodriguez-Carres M."/>
            <person name="Kuo A."/>
            <person name="Wasmann C.C."/>
            <person name="Grimwood J."/>
            <person name="Schmutz J."/>
            <person name="Taga M."/>
            <person name="White G.J."/>
            <person name="Zhou S."/>
            <person name="Schwartz D.C."/>
            <person name="Freitag M."/>
            <person name="Ma L.J."/>
            <person name="Danchin E.G."/>
            <person name="Henrissat B."/>
            <person name="Coutinho P.M."/>
            <person name="Nelson D.R."/>
            <person name="Straney D."/>
            <person name="Napoli C.A."/>
            <person name="Barker B.M."/>
            <person name="Gribskov M."/>
            <person name="Rep M."/>
            <person name="Kroken S."/>
            <person name="Molnar I."/>
            <person name="Rensing C."/>
            <person name="Kennell J.C."/>
            <person name="Zamora J."/>
            <person name="Farman M.L."/>
            <person name="Selker E.U."/>
            <person name="Salamov A."/>
            <person name="Shapiro H."/>
            <person name="Pangilinan J."/>
            <person name="Lindquist E."/>
            <person name="Lamers C."/>
            <person name="Grigoriev I.V."/>
            <person name="Geiser D.M."/>
            <person name="Covert S.F."/>
            <person name="Temporini E."/>
            <person name="Vanetten H.D."/>
        </authorList>
    </citation>
    <scope>NUCLEOTIDE SEQUENCE [LARGE SCALE GENOMIC DNA]</scope>
    <source>
        <strain evidence="2">ATCC MYA-4622 / CBS 123669 / FGSC 9596 / NRRL 45880 / 77-13-4</strain>
    </source>
</reference>
<keyword evidence="2" id="KW-1185">Reference proteome</keyword>
<dbReference type="KEGG" id="nhe:NECHADRAFT_49645"/>
<sequence>MKGLFPGATRRLSFVQVWLQDGSEVGVEGYGLPFSNPSHPSEGWLNRLEPIVGDKTLVDIIDQRHFTFVVHKPCDVLRRDWHENEMPPPFCYPYGTVHDWDLERFDSLICSNQGYQFWPSWSFDDQNAHTAALVHSQVQDIRWLCHAAEQIVQQRFLACFVTTKDGENVGDKTPSSFAIVSLTSEFLNRYDTPWRHLIRDGFLKLELYNNPEDGRHTSVCDAKIVDRPTKIDAVRSAHATKNELVLQIRRRYTAANELEFRMSLQRALVLGSGFWSVLRRFKAAPASSRKASEGLEASTAKLSLDESVPVTLPCVPEVNLLDIRDPAMLDALMAEVLPTDRPRFRQYFSKRALGIGLMTAVETLGPIFASAPTNVAVNTFATRLYAVSSGVVDRYNKGKREKNRIRRKLVIRGHNEEEHEAFQRLLQHPDGAGDAGSRLWKKPGAWSLHLSKAYWLLACLRSPAVSDLHPNDSFALHRLRRDLDADHKFARLRSVASGAISWEDYISGRMAADIVCGTPAQSCGKLYHDWKNTKAKGFAIDEAASMTRPDLYSVWGNTMMPCILAGDEKQLPPAVMTLDEKDSQGNAINRLGREARISPLEFFMGLGMPVYR</sequence>
<dbReference type="AlphaFoldDB" id="C7ZJ57"/>
<dbReference type="EMBL" id="GG698932">
    <property type="protein sequence ID" value="EEU35956.1"/>
    <property type="molecule type" value="Genomic_DNA"/>
</dbReference>
<proteinExistence type="predicted"/>
<evidence type="ECO:0008006" key="3">
    <source>
        <dbReference type="Google" id="ProtNLM"/>
    </source>
</evidence>
<evidence type="ECO:0000313" key="1">
    <source>
        <dbReference type="EMBL" id="EEU35956.1"/>
    </source>
</evidence>
<dbReference type="InParanoid" id="C7ZJ57"/>
<dbReference type="OrthoDB" id="6513042at2759"/>
<dbReference type="GeneID" id="9674008"/>
<dbReference type="RefSeq" id="XP_003041669.1">
    <property type="nucleotide sequence ID" value="XM_003041623.1"/>
</dbReference>
<organism evidence="1 2">
    <name type="scientific">Fusarium vanettenii (strain ATCC MYA-4622 / CBS 123669 / FGSC 9596 / NRRL 45880 / 77-13-4)</name>
    <name type="common">Fusarium solani subsp. pisi</name>
    <dbReference type="NCBI Taxonomy" id="660122"/>
    <lineage>
        <taxon>Eukaryota</taxon>
        <taxon>Fungi</taxon>
        <taxon>Dikarya</taxon>
        <taxon>Ascomycota</taxon>
        <taxon>Pezizomycotina</taxon>
        <taxon>Sordariomycetes</taxon>
        <taxon>Hypocreomycetidae</taxon>
        <taxon>Hypocreales</taxon>
        <taxon>Nectriaceae</taxon>
        <taxon>Fusarium</taxon>
        <taxon>Fusarium solani species complex</taxon>
        <taxon>Fusarium vanettenii</taxon>
    </lineage>
</organism>
<feature type="non-terminal residue" evidence="1">
    <location>
        <position position="612"/>
    </location>
</feature>
<dbReference type="OMA" id="SNIAVIC"/>
<accession>C7ZJ57</accession>
<gene>
    <name evidence="1" type="ORF">NECHADRAFT_49645</name>
</gene>